<feature type="compositionally biased region" description="Polar residues" evidence="1">
    <location>
        <begin position="324"/>
        <end position="340"/>
    </location>
</feature>
<protein>
    <recommendedName>
        <fullName evidence="4">PPE family domain-containing protein</fullName>
    </recommendedName>
</protein>
<reference evidence="2 3" key="1">
    <citation type="journal article" date="2013" name="Genome Announc.">
        <title>Draft Genome Sequence of Amycolatopsis decaplanina Strain DSM 44594T.</title>
        <authorList>
            <person name="Kaur N."/>
            <person name="Kumar S."/>
            <person name="Bala M."/>
            <person name="Raghava G.P."/>
            <person name="Mayilraj S."/>
        </authorList>
    </citation>
    <scope>NUCLEOTIDE SEQUENCE [LARGE SCALE GENOMIC DNA]</scope>
    <source>
        <strain evidence="2 3">DSM 44594</strain>
    </source>
</reference>
<proteinExistence type="predicted"/>
<comment type="caution">
    <text evidence="2">The sequence shown here is derived from an EMBL/GenBank/DDBJ whole genome shotgun (WGS) entry which is preliminary data.</text>
</comment>
<dbReference type="EMBL" id="AOHO01000055">
    <property type="protein sequence ID" value="EME58539.1"/>
    <property type="molecule type" value="Genomic_DNA"/>
</dbReference>
<evidence type="ECO:0000313" key="2">
    <source>
        <dbReference type="EMBL" id="EME58539.1"/>
    </source>
</evidence>
<dbReference type="Proteomes" id="UP000054226">
    <property type="component" value="Unassembled WGS sequence"/>
</dbReference>
<dbReference type="OrthoDB" id="3638037at2"/>
<evidence type="ECO:0000313" key="3">
    <source>
        <dbReference type="Proteomes" id="UP000054226"/>
    </source>
</evidence>
<feature type="compositionally biased region" description="Low complexity" evidence="1">
    <location>
        <begin position="299"/>
        <end position="323"/>
    </location>
</feature>
<feature type="region of interest" description="Disordered" evidence="1">
    <location>
        <begin position="295"/>
        <end position="402"/>
    </location>
</feature>
<evidence type="ECO:0008006" key="4">
    <source>
        <dbReference type="Google" id="ProtNLM"/>
    </source>
</evidence>
<organism evidence="2 3">
    <name type="scientific">Amycolatopsis decaplanina DSM 44594</name>
    <dbReference type="NCBI Taxonomy" id="1284240"/>
    <lineage>
        <taxon>Bacteria</taxon>
        <taxon>Bacillati</taxon>
        <taxon>Actinomycetota</taxon>
        <taxon>Actinomycetes</taxon>
        <taxon>Pseudonocardiales</taxon>
        <taxon>Pseudonocardiaceae</taxon>
        <taxon>Amycolatopsis</taxon>
    </lineage>
</organism>
<dbReference type="RefSeq" id="WP_007031495.1">
    <property type="nucleotide sequence ID" value="NZ_AOHO01000055.1"/>
</dbReference>
<accession>M2ZDT8</accession>
<gene>
    <name evidence="2" type="ORF">H074_18208</name>
</gene>
<name>M2ZDT8_9PSEU</name>
<dbReference type="PATRIC" id="fig|1284240.4.peg.3698"/>
<sequence>MTAVYNAFPMEVLMGMIQAEMANVPALHDAAKMWTEARAWIEEAQVQLNSRVNELTPEWTDNNGRQLQEKMQRSIAELKFWGDRIDMAKPAETLTTLASGITETHQTMLGLEAAYSAAVSASLLNPFAAMEALAIQQAAGSRMTALGGQFDLSMLQVVEASGIKSPDHMVPTVGPAAEGNTPADFIAAAQAGMDTLSEFQGLGESLGVGGGSSADVSLPEIPGYDGSSSVSLAGLAPSQPLAGAVPSLGGLPGGSGSAPVPSGLLGGLGVAGGMAGLPVAAKPIGTKKAPSLASEVLPGTATSSGAKAAAGPMSPMMPPHAGGQSTAGTLRPGSSDQPTGRNGAGKRRSSGKSDGVPVKLRGRAAKGVPDAGFTLARGRRPGESEPDSVQMLDEDLWRPNSR</sequence>
<dbReference type="AlphaFoldDB" id="M2ZDT8"/>
<evidence type="ECO:0000256" key="1">
    <source>
        <dbReference type="SAM" id="MobiDB-lite"/>
    </source>
</evidence>
<keyword evidence="3" id="KW-1185">Reference proteome</keyword>